<dbReference type="Proteomes" id="UP000035740">
    <property type="component" value="Unassembled WGS sequence"/>
</dbReference>
<evidence type="ECO:0000313" key="2">
    <source>
        <dbReference type="Proteomes" id="UP000035740"/>
    </source>
</evidence>
<sequence>MAMSGKKLGNVLQDFHLDETNFQSLISYEIKLNFSMSIQ</sequence>
<reference evidence="1 2" key="1">
    <citation type="journal article" date="2014" name="Nature">
        <title>The genome of the recently domesticated crop plant sugar beet (Beta vulgaris).</title>
        <authorList>
            <person name="Dohm J.C."/>
            <person name="Minoche A.E."/>
            <person name="Holtgrawe D."/>
            <person name="Capella-Gutierrez S."/>
            <person name="Zakrzewski F."/>
            <person name="Tafer H."/>
            <person name="Rupp O."/>
            <person name="Sorensen T.R."/>
            <person name="Stracke R."/>
            <person name="Reinhardt R."/>
            <person name="Goesmann A."/>
            <person name="Kraft T."/>
            <person name="Schulz B."/>
            <person name="Stadler P.F."/>
            <person name="Schmidt T."/>
            <person name="Gabaldon T."/>
            <person name="Lehrach H."/>
            <person name="Weisshaar B."/>
            <person name="Himmelbauer H."/>
        </authorList>
    </citation>
    <scope>NUCLEOTIDE SEQUENCE [LARGE SCALE GENOMIC DNA]</scope>
    <source>
        <tissue evidence="1">Taproot</tissue>
    </source>
</reference>
<evidence type="ECO:0000313" key="1">
    <source>
        <dbReference type="EMBL" id="KMS95938.1"/>
    </source>
</evidence>
<organism evidence="1 2">
    <name type="scientific">Beta vulgaris subsp. vulgaris</name>
    <name type="common">Beet</name>
    <dbReference type="NCBI Taxonomy" id="3555"/>
    <lineage>
        <taxon>Eukaryota</taxon>
        <taxon>Viridiplantae</taxon>
        <taxon>Streptophyta</taxon>
        <taxon>Embryophyta</taxon>
        <taxon>Tracheophyta</taxon>
        <taxon>Spermatophyta</taxon>
        <taxon>Magnoliopsida</taxon>
        <taxon>eudicotyledons</taxon>
        <taxon>Gunneridae</taxon>
        <taxon>Pentapetalae</taxon>
        <taxon>Caryophyllales</taxon>
        <taxon>Chenopodiaceae</taxon>
        <taxon>Betoideae</taxon>
        <taxon>Beta</taxon>
    </lineage>
</organism>
<dbReference type="EMBL" id="KQ090422">
    <property type="protein sequence ID" value="KMS95938.1"/>
    <property type="molecule type" value="Genomic_DNA"/>
</dbReference>
<proteinExistence type="predicted"/>
<dbReference type="AlphaFoldDB" id="A0A0J8B7J8"/>
<protein>
    <submittedName>
        <fullName evidence="1">Uncharacterized protein</fullName>
    </submittedName>
</protein>
<dbReference type="Gramene" id="KMS95938">
    <property type="protein sequence ID" value="KMS95938"/>
    <property type="gene ID" value="BVRB_003740"/>
</dbReference>
<accession>A0A0J8B7J8</accession>
<name>A0A0J8B7J8_BETVV</name>
<gene>
    <name evidence="1" type="ORF">BVRB_003740</name>
</gene>
<keyword evidence="2" id="KW-1185">Reference proteome</keyword>